<name>A0A9W7D427_9STRA</name>
<protein>
    <submittedName>
        <fullName evidence="3">Unnamed protein product</fullName>
    </submittedName>
</protein>
<comment type="caution">
    <text evidence="3">The sequence shown here is derived from an EMBL/GenBank/DDBJ whole genome shotgun (WGS) entry which is preliminary data.</text>
</comment>
<evidence type="ECO:0000259" key="2">
    <source>
        <dbReference type="Pfam" id="PF03732"/>
    </source>
</evidence>
<keyword evidence="4" id="KW-1185">Reference proteome</keyword>
<feature type="compositionally biased region" description="Basic and acidic residues" evidence="1">
    <location>
        <begin position="428"/>
        <end position="441"/>
    </location>
</feature>
<dbReference type="Pfam" id="PF03732">
    <property type="entry name" value="Retrotrans_gag"/>
    <property type="match status" value="1"/>
</dbReference>
<dbReference type="InterPro" id="IPR005162">
    <property type="entry name" value="Retrotrans_gag_dom"/>
</dbReference>
<sequence>MITRRTAEFPGLESDPSRVPLTKTLETRKGKKEVFRATKGTPYYEDSHMQTPKTLKGRGARYAEFYDAADEAELGGDDSDDGRDYRDGAEDSAKDVIWRLSLDDAERDRGQYLEVRSHASLDKIAEFEGKRYRSDDSLQWLKRFIYEMKGARMPQDSWCEPFSLCLGRAAKGWYRQLPKKTPFSLCLGRAAKSWYRQLPKKTQRRWNLLSEAFLDYYYPHFDQSARTRYYSARRKENEPTCDFLLQLNGYTRTAKIQYGKGGADAFDHVEHFLLNCGDDDIMDLLYPMRLDDIKRVEKIINTKILDAKRKQQRGRLSGSRSRDGRRVESHRRPEATRLNESRKSDRRDDRREYRRDDWRTRREDGRDRRVTVAVTSDDEEADKVGCQPSRRLGQLDYDDGDSDYGREDYLDSEEESDHDYIDAGLANEKSRSGNSREDSARPQRNSARTQWNSTGPQGNSARQQPNSASHWNPVNPPPDRHSRVGRSSDRHDNYGRRGDSRERPQYGPCAACGGQGHSVHFCRKRCKFCSKCATWAGVSFSNVTNDWPTLLPRTSINPSYPPTFKTSIRRAI</sequence>
<feature type="compositionally biased region" description="Basic and acidic residues" evidence="1">
    <location>
        <begin position="478"/>
        <end position="504"/>
    </location>
</feature>
<evidence type="ECO:0000313" key="4">
    <source>
        <dbReference type="Proteomes" id="UP001165121"/>
    </source>
</evidence>
<evidence type="ECO:0000313" key="3">
    <source>
        <dbReference type="EMBL" id="GMF50452.1"/>
    </source>
</evidence>
<dbReference type="EMBL" id="BSXT01002697">
    <property type="protein sequence ID" value="GMF50452.1"/>
    <property type="molecule type" value="Genomic_DNA"/>
</dbReference>
<proteinExistence type="predicted"/>
<organism evidence="3 4">
    <name type="scientific">Phytophthora fragariaefolia</name>
    <dbReference type="NCBI Taxonomy" id="1490495"/>
    <lineage>
        <taxon>Eukaryota</taxon>
        <taxon>Sar</taxon>
        <taxon>Stramenopiles</taxon>
        <taxon>Oomycota</taxon>
        <taxon>Peronosporomycetes</taxon>
        <taxon>Peronosporales</taxon>
        <taxon>Peronosporaceae</taxon>
        <taxon>Phytophthora</taxon>
    </lineage>
</organism>
<dbReference type="Proteomes" id="UP001165121">
    <property type="component" value="Unassembled WGS sequence"/>
</dbReference>
<feature type="region of interest" description="Disordered" evidence="1">
    <location>
        <begin position="1"/>
        <end position="27"/>
    </location>
</feature>
<dbReference type="AlphaFoldDB" id="A0A9W7D427"/>
<accession>A0A9W7D427</accession>
<feature type="compositionally biased region" description="Basic and acidic residues" evidence="1">
    <location>
        <begin position="320"/>
        <end position="370"/>
    </location>
</feature>
<feature type="domain" description="Retrotransposon gag" evidence="2">
    <location>
        <begin position="183"/>
        <end position="255"/>
    </location>
</feature>
<feature type="region of interest" description="Disordered" evidence="1">
    <location>
        <begin position="310"/>
        <end position="505"/>
    </location>
</feature>
<evidence type="ECO:0000256" key="1">
    <source>
        <dbReference type="SAM" id="MobiDB-lite"/>
    </source>
</evidence>
<feature type="compositionally biased region" description="Polar residues" evidence="1">
    <location>
        <begin position="442"/>
        <end position="472"/>
    </location>
</feature>
<reference evidence="3" key="1">
    <citation type="submission" date="2023-04" db="EMBL/GenBank/DDBJ databases">
        <title>Phytophthora fragariaefolia NBRC 109709.</title>
        <authorList>
            <person name="Ichikawa N."/>
            <person name="Sato H."/>
            <person name="Tonouchi N."/>
        </authorList>
    </citation>
    <scope>NUCLEOTIDE SEQUENCE</scope>
    <source>
        <strain evidence="3">NBRC 109709</strain>
    </source>
</reference>
<gene>
    <name evidence="3" type="ORF">Pfra01_002014700</name>
</gene>